<proteinExistence type="predicted"/>
<name>A0A8K2A8G9_9CYAN</name>
<dbReference type="RefSeq" id="WP_161825420.1">
    <property type="nucleotide sequence ID" value="NZ_WVIC01000018.1"/>
</dbReference>
<reference evidence="1" key="1">
    <citation type="submission" date="2019-12" db="EMBL/GenBank/DDBJ databases">
        <title>High-Quality draft genome sequences of three cyanobacteria isolated from the limestone walls of the Old Cathedral of Coimbra.</title>
        <authorList>
            <person name="Tiago I."/>
            <person name="Soares F."/>
            <person name="Portugal A."/>
        </authorList>
    </citation>
    <scope>NUCLEOTIDE SEQUENCE [LARGE SCALE GENOMIC DNA]</scope>
    <source>
        <strain evidence="1">C</strain>
    </source>
</reference>
<dbReference type="EMBL" id="WVIC01000018">
    <property type="protein sequence ID" value="NCJ06950.1"/>
    <property type="molecule type" value="Genomic_DNA"/>
</dbReference>
<sequence length="111" mass="13373">MSDFYELLQKVQQRPAMYLGKRSLSQLHAFLEGYLLARREAKIPMTTEEEDFEFFQEWIERRFGQANTQSWSHIILFYSEDEADALNRFFELLEEFCQRNQLANVHETARV</sequence>
<organism evidence="1 2">
    <name type="scientific">Petrachloros mirabilis ULC683</name>
    <dbReference type="NCBI Taxonomy" id="2781853"/>
    <lineage>
        <taxon>Bacteria</taxon>
        <taxon>Bacillati</taxon>
        <taxon>Cyanobacteriota</taxon>
        <taxon>Cyanophyceae</taxon>
        <taxon>Synechococcales</taxon>
        <taxon>Petrachlorosaceae</taxon>
        <taxon>Petrachloros</taxon>
        <taxon>Petrachloros mirabilis</taxon>
    </lineage>
</organism>
<evidence type="ECO:0000313" key="2">
    <source>
        <dbReference type="Proteomes" id="UP000607397"/>
    </source>
</evidence>
<comment type="caution">
    <text evidence="1">The sequence shown here is derived from an EMBL/GenBank/DDBJ whole genome shotgun (WGS) entry which is preliminary data.</text>
</comment>
<gene>
    <name evidence="1" type="ORF">GS597_10600</name>
</gene>
<protein>
    <submittedName>
        <fullName evidence="1">Uncharacterized protein</fullName>
    </submittedName>
</protein>
<evidence type="ECO:0000313" key="1">
    <source>
        <dbReference type="EMBL" id="NCJ06950.1"/>
    </source>
</evidence>
<dbReference type="AlphaFoldDB" id="A0A8K2A8G9"/>
<keyword evidence="2" id="KW-1185">Reference proteome</keyword>
<accession>A0A8K2A8G9</accession>
<dbReference type="Proteomes" id="UP000607397">
    <property type="component" value="Unassembled WGS sequence"/>
</dbReference>